<keyword evidence="3" id="KW-1185">Reference proteome</keyword>
<protein>
    <recommendedName>
        <fullName evidence="4">Integral membrane protein</fullName>
    </recommendedName>
</protein>
<keyword evidence="1" id="KW-1133">Transmembrane helix</keyword>
<dbReference type="PANTHER" id="PTHR40076:SF1">
    <property type="entry name" value="MEMBRANE PROTEIN"/>
    <property type="match status" value="1"/>
</dbReference>
<keyword evidence="1" id="KW-0812">Transmembrane</keyword>
<evidence type="ECO:0000313" key="3">
    <source>
        <dbReference type="Proteomes" id="UP000282196"/>
    </source>
</evidence>
<gene>
    <name evidence="2" type="ORF">RDn1_222</name>
</gene>
<evidence type="ECO:0000256" key="1">
    <source>
        <dbReference type="SAM" id="Phobius"/>
    </source>
</evidence>
<comment type="caution">
    <text evidence="2">The sequence shown here is derived from an EMBL/GenBank/DDBJ whole genome shotgun (WGS) entry which is preliminary data.</text>
</comment>
<keyword evidence="1" id="KW-0472">Membrane</keyword>
<dbReference type="PANTHER" id="PTHR40076">
    <property type="entry name" value="MEMBRANE PROTEIN-RELATED"/>
    <property type="match status" value="1"/>
</dbReference>
<sequence length="209" mass="23457">MADNKFSIGDSFAYGIEKTKKFFWPTIGIYLLLVICQSALIGLYGFALYINVLLGIIAWLALFLFDYVISIGWIKTALAVLSGKKPEFKYFTWDNLKYFWTYLGTNILISLIVIAGTILLIIPGIVWTLTYAFAPILVIDQKLSVTKALAASRQIVTGQRWNVFVWYLAIGVFNFVGMLLLGIGLLFTIPVTFFATSYVYGKLAGKEIK</sequence>
<feature type="transmembrane region" description="Helical" evidence="1">
    <location>
        <begin position="99"/>
        <end position="127"/>
    </location>
</feature>
<evidence type="ECO:0000313" key="2">
    <source>
        <dbReference type="EMBL" id="GBR77563.1"/>
    </source>
</evidence>
<dbReference type="InterPro" id="IPR010380">
    <property type="entry name" value="DUF975"/>
</dbReference>
<dbReference type="Proteomes" id="UP000282196">
    <property type="component" value="Unassembled WGS sequence"/>
</dbReference>
<evidence type="ECO:0008006" key="4">
    <source>
        <dbReference type="Google" id="ProtNLM"/>
    </source>
</evidence>
<dbReference type="EMBL" id="BGZP01000004">
    <property type="protein sequence ID" value="GBR77563.1"/>
    <property type="molecule type" value="Genomic_DNA"/>
</dbReference>
<feature type="transmembrane region" description="Helical" evidence="1">
    <location>
        <begin position="166"/>
        <end position="199"/>
    </location>
</feature>
<proteinExistence type="predicted"/>
<organism evidence="2 3">
    <name type="scientific">Candidatus Termititenax dinenymphae</name>
    <dbReference type="NCBI Taxonomy" id="2218523"/>
    <lineage>
        <taxon>Bacteria</taxon>
        <taxon>Bacillati</taxon>
        <taxon>Candidatus Margulisiibacteriota</taxon>
        <taxon>Candidatus Termititenacia</taxon>
        <taxon>Candidatus Termititenacales</taxon>
        <taxon>Candidatus Termititenacaceae</taxon>
        <taxon>Candidatus Termititenax</taxon>
    </lineage>
</organism>
<name>A0A388TJT3_9BACT</name>
<dbReference type="AlphaFoldDB" id="A0A388TJT3"/>
<feature type="transmembrane region" description="Helical" evidence="1">
    <location>
        <begin position="56"/>
        <end position="78"/>
    </location>
</feature>
<accession>A0A388TJT3</accession>
<reference evidence="2 3" key="1">
    <citation type="journal article" date="2019" name="ISME J.">
        <title>Genome analyses of uncultured TG2/ZB3 bacteria in 'Margulisbacteria' specifically attached to ectosymbiotic spirochetes of protists in the termite gut.</title>
        <authorList>
            <person name="Utami Y.D."/>
            <person name="Kuwahara H."/>
            <person name="Igai K."/>
            <person name="Murakami T."/>
            <person name="Sugaya K."/>
            <person name="Morikawa T."/>
            <person name="Nagura Y."/>
            <person name="Yuki M."/>
            <person name="Deevong P."/>
            <person name="Inoue T."/>
            <person name="Kihara K."/>
            <person name="Lo N."/>
            <person name="Yamada A."/>
            <person name="Ohkuma M."/>
            <person name="Hongoh Y."/>
        </authorList>
    </citation>
    <scope>NUCLEOTIDE SEQUENCE [LARGE SCALE GENOMIC DNA]</scope>
    <source>
        <strain evidence="2">RsDinE6-01</strain>
    </source>
</reference>
<feature type="transmembrane region" description="Helical" evidence="1">
    <location>
        <begin position="27"/>
        <end position="50"/>
    </location>
</feature>